<keyword evidence="3" id="KW-1185">Reference proteome</keyword>
<gene>
    <name evidence="2" type="ORF">CERSUDRAFT_116095</name>
</gene>
<dbReference type="AlphaFoldDB" id="M2QE11"/>
<name>M2QE11_CERS8</name>
<dbReference type="HOGENOM" id="CLU_2978922_0_0_1"/>
<evidence type="ECO:0008006" key="4">
    <source>
        <dbReference type="Google" id="ProtNLM"/>
    </source>
</evidence>
<evidence type="ECO:0000313" key="2">
    <source>
        <dbReference type="EMBL" id="EMD35293.1"/>
    </source>
</evidence>
<protein>
    <recommendedName>
        <fullName evidence="4">Superoxide dismutase copper/zinc binding domain-containing protein</fullName>
    </recommendedName>
</protein>
<organism evidence="2 3">
    <name type="scientific">Ceriporiopsis subvermispora (strain B)</name>
    <name type="common">White-rot fungus</name>
    <name type="synonym">Gelatoporia subvermispora</name>
    <dbReference type="NCBI Taxonomy" id="914234"/>
    <lineage>
        <taxon>Eukaryota</taxon>
        <taxon>Fungi</taxon>
        <taxon>Dikarya</taxon>
        <taxon>Basidiomycota</taxon>
        <taxon>Agaricomycotina</taxon>
        <taxon>Agaricomycetes</taxon>
        <taxon>Polyporales</taxon>
        <taxon>Gelatoporiaceae</taxon>
        <taxon>Gelatoporia</taxon>
    </lineage>
</organism>
<accession>M2QE11</accession>
<feature type="chain" id="PRO_5004023308" description="Superoxide dismutase copper/zinc binding domain-containing protein" evidence="1">
    <location>
        <begin position="23"/>
        <end position="58"/>
    </location>
</feature>
<evidence type="ECO:0000313" key="3">
    <source>
        <dbReference type="Proteomes" id="UP000016930"/>
    </source>
</evidence>
<proteinExistence type="predicted"/>
<evidence type="ECO:0000256" key="1">
    <source>
        <dbReference type="SAM" id="SignalP"/>
    </source>
</evidence>
<feature type="signal peptide" evidence="1">
    <location>
        <begin position="1"/>
        <end position="22"/>
    </location>
</feature>
<keyword evidence="1" id="KW-0732">Signal</keyword>
<dbReference type="EMBL" id="KB445800">
    <property type="protein sequence ID" value="EMD35293.1"/>
    <property type="molecule type" value="Genomic_DNA"/>
</dbReference>
<sequence>MRAALYVKLTLTLLAFSTLVQCGPVAEVAVRTSSKGTLFAAHVHQSIGDTDAEGPADG</sequence>
<dbReference type="Proteomes" id="UP000016930">
    <property type="component" value="Unassembled WGS sequence"/>
</dbReference>
<reference evidence="2 3" key="1">
    <citation type="journal article" date="2012" name="Proc. Natl. Acad. Sci. U.S.A.">
        <title>Comparative genomics of Ceriporiopsis subvermispora and Phanerochaete chrysosporium provide insight into selective ligninolysis.</title>
        <authorList>
            <person name="Fernandez-Fueyo E."/>
            <person name="Ruiz-Duenas F.J."/>
            <person name="Ferreira P."/>
            <person name="Floudas D."/>
            <person name="Hibbett D.S."/>
            <person name="Canessa P."/>
            <person name="Larrondo L.F."/>
            <person name="James T.Y."/>
            <person name="Seelenfreund D."/>
            <person name="Lobos S."/>
            <person name="Polanco R."/>
            <person name="Tello M."/>
            <person name="Honda Y."/>
            <person name="Watanabe T."/>
            <person name="Watanabe T."/>
            <person name="Ryu J.S."/>
            <person name="Kubicek C.P."/>
            <person name="Schmoll M."/>
            <person name="Gaskell J."/>
            <person name="Hammel K.E."/>
            <person name="St John F.J."/>
            <person name="Vanden Wymelenberg A."/>
            <person name="Sabat G."/>
            <person name="Splinter BonDurant S."/>
            <person name="Syed K."/>
            <person name="Yadav J.S."/>
            <person name="Doddapaneni H."/>
            <person name="Subramanian V."/>
            <person name="Lavin J.L."/>
            <person name="Oguiza J.A."/>
            <person name="Perez G."/>
            <person name="Pisabarro A.G."/>
            <person name="Ramirez L."/>
            <person name="Santoyo F."/>
            <person name="Master E."/>
            <person name="Coutinho P.M."/>
            <person name="Henrissat B."/>
            <person name="Lombard V."/>
            <person name="Magnuson J.K."/>
            <person name="Kuees U."/>
            <person name="Hori C."/>
            <person name="Igarashi K."/>
            <person name="Samejima M."/>
            <person name="Held B.W."/>
            <person name="Barry K.W."/>
            <person name="LaButti K.M."/>
            <person name="Lapidus A."/>
            <person name="Lindquist E.A."/>
            <person name="Lucas S.M."/>
            <person name="Riley R."/>
            <person name="Salamov A.A."/>
            <person name="Hoffmeister D."/>
            <person name="Schwenk D."/>
            <person name="Hadar Y."/>
            <person name="Yarden O."/>
            <person name="de Vries R.P."/>
            <person name="Wiebenga A."/>
            <person name="Stenlid J."/>
            <person name="Eastwood D."/>
            <person name="Grigoriev I.V."/>
            <person name="Berka R.M."/>
            <person name="Blanchette R.A."/>
            <person name="Kersten P."/>
            <person name="Martinez A.T."/>
            <person name="Vicuna R."/>
            <person name="Cullen D."/>
        </authorList>
    </citation>
    <scope>NUCLEOTIDE SEQUENCE [LARGE SCALE GENOMIC DNA]</scope>
    <source>
        <strain evidence="2 3">B</strain>
    </source>
</reference>